<dbReference type="AlphaFoldDB" id="A0A2T4BTT8"/>
<evidence type="ECO:0000313" key="3">
    <source>
        <dbReference type="Proteomes" id="UP000240760"/>
    </source>
</evidence>
<reference evidence="2 3" key="1">
    <citation type="submission" date="2016-07" db="EMBL/GenBank/DDBJ databases">
        <title>Multiple horizontal gene transfer events from other fungi enriched the ability of initially mycotrophic Trichoderma (Ascomycota) to feed on dead plant biomass.</title>
        <authorList>
            <consortium name="DOE Joint Genome Institute"/>
            <person name="Aerts A."/>
            <person name="Atanasova L."/>
            <person name="Chenthamara K."/>
            <person name="Zhang J."/>
            <person name="Grujic M."/>
            <person name="Henrissat B."/>
            <person name="Kuo A."/>
            <person name="Salamov A."/>
            <person name="Lipzen A."/>
            <person name="Labutti K."/>
            <person name="Barry K."/>
            <person name="Miao Y."/>
            <person name="Rahimi M.J."/>
            <person name="Shen Q."/>
            <person name="Grigoriev I.V."/>
            <person name="Kubicek C.P."/>
            <person name="Druzhinina I.S."/>
        </authorList>
    </citation>
    <scope>NUCLEOTIDE SEQUENCE [LARGE SCALE GENOMIC DNA]</scope>
    <source>
        <strain evidence="2 3">ATCC 18648</strain>
    </source>
</reference>
<dbReference type="Proteomes" id="UP000240760">
    <property type="component" value="Unassembled WGS sequence"/>
</dbReference>
<feature type="compositionally biased region" description="Polar residues" evidence="1">
    <location>
        <begin position="20"/>
        <end position="30"/>
    </location>
</feature>
<dbReference type="STRING" id="983965.A0A2T4BTT8"/>
<gene>
    <name evidence="2" type="ORF">M440DRAFT_1362905</name>
</gene>
<feature type="non-terminal residue" evidence="2">
    <location>
        <position position="74"/>
    </location>
</feature>
<protein>
    <recommendedName>
        <fullName evidence="4">Conidiation-specific protein 10</fullName>
    </recommendedName>
</protein>
<feature type="region of interest" description="Disordered" evidence="1">
    <location>
        <begin position="1"/>
        <end position="74"/>
    </location>
</feature>
<feature type="compositionally biased region" description="Low complexity" evidence="1">
    <location>
        <begin position="46"/>
        <end position="56"/>
    </location>
</feature>
<dbReference type="EMBL" id="KZ679140">
    <property type="protein sequence ID" value="PTB72727.1"/>
    <property type="molecule type" value="Genomic_DNA"/>
</dbReference>
<evidence type="ECO:0000313" key="2">
    <source>
        <dbReference type="EMBL" id="PTB72727.1"/>
    </source>
</evidence>
<proteinExistence type="predicted"/>
<name>A0A2T4BTT8_TRILO</name>
<evidence type="ECO:0000256" key="1">
    <source>
        <dbReference type="SAM" id="MobiDB-lite"/>
    </source>
</evidence>
<organism evidence="2 3">
    <name type="scientific">Trichoderma longibrachiatum ATCC 18648</name>
    <dbReference type="NCBI Taxonomy" id="983965"/>
    <lineage>
        <taxon>Eukaryota</taxon>
        <taxon>Fungi</taxon>
        <taxon>Dikarya</taxon>
        <taxon>Ascomycota</taxon>
        <taxon>Pezizomycotina</taxon>
        <taxon>Sordariomycetes</taxon>
        <taxon>Hypocreomycetidae</taxon>
        <taxon>Hypocreales</taxon>
        <taxon>Hypocreaceae</taxon>
        <taxon>Trichoderma</taxon>
    </lineage>
</organism>
<accession>A0A2T4BTT8</accession>
<feature type="compositionally biased region" description="Basic and acidic residues" evidence="1">
    <location>
        <begin position="60"/>
        <end position="74"/>
    </location>
</feature>
<dbReference type="OrthoDB" id="2137750at2759"/>
<dbReference type="Pfam" id="PF10685">
    <property type="entry name" value="KGG"/>
    <property type="match status" value="2"/>
</dbReference>
<dbReference type="InterPro" id="IPR019626">
    <property type="entry name" value="Stress-induced_KGG_rpt"/>
</dbReference>
<keyword evidence="3" id="KW-1185">Reference proteome</keyword>
<sequence length="74" mass="7494">MSGNDNPGNFANRPKEDVQNAASKGGQASHTGGFASMPKEKVQEIASQGGQASSGSFEPGSEKAREAGRKGGSK</sequence>
<evidence type="ECO:0008006" key="4">
    <source>
        <dbReference type="Google" id="ProtNLM"/>
    </source>
</evidence>